<comment type="caution">
    <text evidence="4">The sequence shown here is derived from an EMBL/GenBank/DDBJ whole genome shotgun (WGS) entry which is preliminary data.</text>
</comment>
<comment type="similarity">
    <text evidence="1">Belongs to the sulfur carrier protein TusA family.</text>
</comment>
<organism evidence="4 5">
    <name type="scientific">Amorphus orientalis</name>
    <dbReference type="NCBI Taxonomy" id="649198"/>
    <lineage>
        <taxon>Bacteria</taxon>
        <taxon>Pseudomonadati</taxon>
        <taxon>Pseudomonadota</taxon>
        <taxon>Alphaproteobacteria</taxon>
        <taxon>Hyphomicrobiales</taxon>
        <taxon>Amorphaceae</taxon>
        <taxon>Amorphus</taxon>
    </lineage>
</organism>
<proteinExistence type="inferred from homology"/>
<dbReference type="CDD" id="cd00291">
    <property type="entry name" value="SirA_YedF_YeeD"/>
    <property type="match status" value="1"/>
</dbReference>
<evidence type="ECO:0000256" key="2">
    <source>
        <dbReference type="SAM" id="MobiDB-lite"/>
    </source>
</evidence>
<dbReference type="PROSITE" id="PS01148">
    <property type="entry name" value="UPF0033"/>
    <property type="match status" value="1"/>
</dbReference>
<dbReference type="EMBL" id="JAUSUL010000003">
    <property type="protein sequence ID" value="MDQ0316518.1"/>
    <property type="molecule type" value="Genomic_DNA"/>
</dbReference>
<reference evidence="4" key="1">
    <citation type="submission" date="2023-07" db="EMBL/GenBank/DDBJ databases">
        <title>Genomic Encyclopedia of Type Strains, Phase IV (KMG-IV): sequencing the most valuable type-strain genomes for metagenomic binning, comparative biology and taxonomic classification.</title>
        <authorList>
            <person name="Goeker M."/>
        </authorList>
    </citation>
    <scope>NUCLEOTIDE SEQUENCE</scope>
    <source>
        <strain evidence="4">DSM 21202</strain>
    </source>
</reference>
<name>A0AAE3VR90_9HYPH</name>
<dbReference type="Pfam" id="PF01206">
    <property type="entry name" value="TusA"/>
    <property type="match status" value="1"/>
</dbReference>
<sequence length="100" mass="10698">MLSTRDEDDKMSAGSPNGEETHLDLKGLKCPMPVLRLAKAIRSADEGARFRVEATDPMAKLDVAHFCNTKGHRLLESAEGEDGVLSFLVEAGGPTAEATD</sequence>
<gene>
    <name evidence="4" type="ORF">J2S73_002994</name>
</gene>
<dbReference type="Gene3D" id="3.30.110.40">
    <property type="entry name" value="TusA-like domain"/>
    <property type="match status" value="1"/>
</dbReference>
<dbReference type="GO" id="GO:0016740">
    <property type="term" value="F:transferase activity"/>
    <property type="evidence" value="ECO:0007669"/>
    <property type="project" value="UniProtKB-KW"/>
</dbReference>
<accession>A0AAE3VR90</accession>
<feature type="compositionally biased region" description="Basic and acidic residues" evidence="2">
    <location>
        <begin position="1"/>
        <end position="11"/>
    </location>
</feature>
<keyword evidence="5" id="KW-1185">Reference proteome</keyword>
<evidence type="ECO:0000259" key="3">
    <source>
        <dbReference type="PROSITE" id="PS01148"/>
    </source>
</evidence>
<evidence type="ECO:0000313" key="5">
    <source>
        <dbReference type="Proteomes" id="UP001229244"/>
    </source>
</evidence>
<dbReference type="Proteomes" id="UP001229244">
    <property type="component" value="Unassembled WGS sequence"/>
</dbReference>
<dbReference type="InterPro" id="IPR001455">
    <property type="entry name" value="TusA-like"/>
</dbReference>
<dbReference type="EC" id="2.8.1.-" evidence="4"/>
<evidence type="ECO:0000256" key="1">
    <source>
        <dbReference type="ARBA" id="ARBA00008984"/>
    </source>
</evidence>
<dbReference type="PANTHER" id="PTHR33279:SF6">
    <property type="entry name" value="SULFUR CARRIER PROTEIN YEDF-RELATED"/>
    <property type="match status" value="1"/>
</dbReference>
<dbReference type="PANTHER" id="PTHR33279">
    <property type="entry name" value="SULFUR CARRIER PROTEIN YEDF-RELATED"/>
    <property type="match status" value="1"/>
</dbReference>
<dbReference type="InterPro" id="IPR036868">
    <property type="entry name" value="TusA-like_sf"/>
</dbReference>
<protein>
    <submittedName>
        <fullName evidence="4">tRNA 2-thiouridine synthesizing protein A</fullName>
        <ecNumber evidence="4">2.8.1.-</ecNumber>
    </submittedName>
</protein>
<feature type="region of interest" description="Disordered" evidence="2">
    <location>
        <begin position="1"/>
        <end position="25"/>
    </location>
</feature>
<evidence type="ECO:0000313" key="4">
    <source>
        <dbReference type="EMBL" id="MDQ0316518.1"/>
    </source>
</evidence>
<dbReference type="AlphaFoldDB" id="A0AAE3VR90"/>
<dbReference type="SUPFAM" id="SSF64307">
    <property type="entry name" value="SirA-like"/>
    <property type="match status" value="1"/>
</dbReference>
<keyword evidence="4" id="KW-0808">Transferase</keyword>
<dbReference type="RefSeq" id="WP_306886403.1">
    <property type="nucleotide sequence ID" value="NZ_JAUSUL010000003.1"/>
</dbReference>
<feature type="domain" description="UPF0033" evidence="3">
    <location>
        <begin position="23"/>
        <end position="47"/>
    </location>
</feature>